<dbReference type="PROSITE" id="PS00107">
    <property type="entry name" value="PROTEIN_KINASE_ATP"/>
    <property type="match status" value="1"/>
</dbReference>
<evidence type="ECO:0000256" key="4">
    <source>
        <dbReference type="ARBA" id="ARBA00022840"/>
    </source>
</evidence>
<keyword evidence="4 10" id="KW-0067">ATP-binding</keyword>
<organism evidence="12 13">
    <name type="scientific">Kluyvera genomosp. 2</name>
    <dbReference type="NCBI Taxonomy" id="2774054"/>
    <lineage>
        <taxon>Bacteria</taxon>
        <taxon>Pseudomonadati</taxon>
        <taxon>Pseudomonadota</taxon>
        <taxon>Gammaproteobacteria</taxon>
        <taxon>Enterobacterales</taxon>
        <taxon>Enterobacteriaceae</taxon>
        <taxon>Kluyvera</taxon>
    </lineage>
</organism>
<dbReference type="GO" id="GO:0004674">
    <property type="term" value="F:protein serine/threonine kinase activity"/>
    <property type="evidence" value="ECO:0007669"/>
    <property type="project" value="UniProtKB-KW"/>
</dbReference>
<comment type="catalytic activity">
    <reaction evidence="7">
        <text>L-seryl-[protein] + ATP = O-phospho-L-seryl-[protein] + ADP + H(+)</text>
        <dbReference type="Rhea" id="RHEA:17989"/>
        <dbReference type="Rhea" id="RHEA-COMP:9863"/>
        <dbReference type="Rhea" id="RHEA-COMP:11604"/>
        <dbReference type="ChEBI" id="CHEBI:15378"/>
        <dbReference type="ChEBI" id="CHEBI:29999"/>
        <dbReference type="ChEBI" id="CHEBI:30616"/>
        <dbReference type="ChEBI" id="CHEBI:83421"/>
        <dbReference type="ChEBI" id="CHEBI:456216"/>
        <dbReference type="EC" id="2.7.12.2"/>
    </reaction>
</comment>
<keyword evidence="1" id="KW-0808">Transferase</keyword>
<dbReference type="InterPro" id="IPR017441">
    <property type="entry name" value="Protein_kinase_ATP_BS"/>
</dbReference>
<sequence length="242" mass="27668">MEGRANYLIDPIEEIGNGGYGVVEKIKLFNTSHHLCGLYARKLLTSGNSDKDVYQRFIREIKAQCDCLHNNIVQIFITNLEAQKPWFIMELAKHSLDDEIKSGTMTTEDKIKVLKDVLNGLLFIHNKGYLHRDIKPQNILKFNDGTYKLSDFGLAKSMTPSKSQFVTRVGEFYGSPEFFDYGVMAHGYSKQSDIYSIGVLIEHLNIDETESIIIKCKHKQLNKRYINVEQVISQISLLEEGL</sequence>
<feature type="domain" description="Protein kinase" evidence="11">
    <location>
        <begin position="9"/>
        <end position="242"/>
    </location>
</feature>
<evidence type="ECO:0000256" key="1">
    <source>
        <dbReference type="ARBA" id="ARBA00022679"/>
    </source>
</evidence>
<keyword evidence="2 10" id="KW-0547">Nucleotide-binding</keyword>
<dbReference type="PROSITE" id="PS50011">
    <property type="entry name" value="PROTEIN_KINASE_DOM"/>
    <property type="match status" value="1"/>
</dbReference>
<reference evidence="12 13" key="1">
    <citation type="submission" date="2018-03" db="EMBL/GenBank/DDBJ databases">
        <title>First report of an OXA-48+CTX-M-M-producing Kluyvera ascorbata clone recovered from patients admitted in a University Hospital in Madrid, Spain.</title>
        <authorList>
            <person name="Hernandez-Garcia M."/>
            <person name="Leon-Sampedro R."/>
            <person name="Perez-Viso B."/>
            <person name="Morosini M.I."/>
            <person name="Lopez-Fresnena N."/>
            <person name="Coque T.M."/>
            <person name="Bonten M."/>
            <person name="Malhotra-Kumar S."/>
            <person name="Ruiz-Garbajosa P."/>
            <person name="Canton R."/>
        </authorList>
    </citation>
    <scope>NUCLEOTIDE SEQUENCE [LARGE SCALE GENOMIC DNA]</scope>
    <source>
        <strain evidence="12 13">KA2</strain>
    </source>
</reference>
<keyword evidence="13" id="KW-1185">Reference proteome</keyword>
<dbReference type="GO" id="GO:0005524">
    <property type="term" value="F:ATP binding"/>
    <property type="evidence" value="ECO:0007669"/>
    <property type="project" value="UniProtKB-UniRule"/>
</dbReference>
<dbReference type="PANTHER" id="PTHR48013:SF9">
    <property type="entry name" value="DUAL SPECIFICITY MITOGEN-ACTIVATED PROTEIN KINASE KINASE 5"/>
    <property type="match status" value="1"/>
</dbReference>
<evidence type="ECO:0000256" key="9">
    <source>
        <dbReference type="ARBA" id="ARBA00051693"/>
    </source>
</evidence>
<evidence type="ECO:0000256" key="7">
    <source>
        <dbReference type="ARBA" id="ARBA00049014"/>
    </source>
</evidence>
<dbReference type="EMBL" id="PYHO01000004">
    <property type="protein sequence ID" value="PSR47499.1"/>
    <property type="molecule type" value="Genomic_DNA"/>
</dbReference>
<dbReference type="RefSeq" id="WP_049088964.1">
    <property type="nucleotide sequence ID" value="NZ_CABMMU010000004.1"/>
</dbReference>
<comment type="catalytic activity">
    <reaction evidence="9">
        <text>L-tyrosyl-[protein] + ATP = O-phospho-L-tyrosyl-[protein] + ADP + H(+)</text>
        <dbReference type="Rhea" id="RHEA:10596"/>
        <dbReference type="Rhea" id="RHEA-COMP:10136"/>
        <dbReference type="Rhea" id="RHEA-COMP:20101"/>
        <dbReference type="ChEBI" id="CHEBI:15378"/>
        <dbReference type="ChEBI" id="CHEBI:30616"/>
        <dbReference type="ChEBI" id="CHEBI:46858"/>
        <dbReference type="ChEBI" id="CHEBI:61978"/>
        <dbReference type="ChEBI" id="CHEBI:456216"/>
        <dbReference type="EC" id="2.7.12.2"/>
    </reaction>
</comment>
<comment type="catalytic activity">
    <reaction evidence="8">
        <text>L-threonyl-[protein] + ATP = O-phospho-L-threonyl-[protein] + ADP + H(+)</text>
        <dbReference type="Rhea" id="RHEA:46608"/>
        <dbReference type="Rhea" id="RHEA-COMP:11060"/>
        <dbReference type="Rhea" id="RHEA-COMP:11605"/>
        <dbReference type="ChEBI" id="CHEBI:15378"/>
        <dbReference type="ChEBI" id="CHEBI:30013"/>
        <dbReference type="ChEBI" id="CHEBI:30616"/>
        <dbReference type="ChEBI" id="CHEBI:61977"/>
        <dbReference type="ChEBI" id="CHEBI:456216"/>
        <dbReference type="EC" id="2.7.12.2"/>
    </reaction>
</comment>
<dbReference type="Pfam" id="PF00069">
    <property type="entry name" value="Pkinase"/>
    <property type="match status" value="1"/>
</dbReference>
<dbReference type="SUPFAM" id="SSF56112">
    <property type="entry name" value="Protein kinase-like (PK-like)"/>
    <property type="match status" value="1"/>
</dbReference>
<dbReference type="SMART" id="SM00220">
    <property type="entry name" value="S_TKc"/>
    <property type="match status" value="1"/>
</dbReference>
<dbReference type="PANTHER" id="PTHR48013">
    <property type="entry name" value="DUAL SPECIFICITY MITOGEN-ACTIVATED PROTEIN KINASE KINASE 5-RELATED"/>
    <property type="match status" value="1"/>
</dbReference>
<comment type="caution">
    <text evidence="12">The sequence shown here is derived from an EMBL/GenBank/DDBJ whole genome shotgun (WGS) entry which is preliminary data.</text>
</comment>
<keyword evidence="3 12" id="KW-0418">Kinase</keyword>
<evidence type="ECO:0000256" key="3">
    <source>
        <dbReference type="ARBA" id="ARBA00022777"/>
    </source>
</evidence>
<evidence type="ECO:0000256" key="2">
    <source>
        <dbReference type="ARBA" id="ARBA00022741"/>
    </source>
</evidence>
<evidence type="ECO:0000256" key="10">
    <source>
        <dbReference type="PROSITE-ProRule" id="PRU10141"/>
    </source>
</evidence>
<dbReference type="InterPro" id="IPR000719">
    <property type="entry name" value="Prot_kinase_dom"/>
</dbReference>
<evidence type="ECO:0000313" key="13">
    <source>
        <dbReference type="Proteomes" id="UP000240892"/>
    </source>
</evidence>
<dbReference type="InterPro" id="IPR011009">
    <property type="entry name" value="Kinase-like_dom_sf"/>
</dbReference>
<keyword evidence="12" id="KW-0723">Serine/threonine-protein kinase</keyword>
<dbReference type="Gene3D" id="1.10.510.10">
    <property type="entry name" value="Transferase(Phosphotransferase) domain 1"/>
    <property type="match status" value="1"/>
</dbReference>
<evidence type="ECO:0000313" key="12">
    <source>
        <dbReference type="EMBL" id="PSR47499.1"/>
    </source>
</evidence>
<evidence type="ECO:0000259" key="11">
    <source>
        <dbReference type="PROSITE" id="PS50011"/>
    </source>
</evidence>
<proteinExistence type="inferred from homology"/>
<evidence type="ECO:0000256" key="6">
    <source>
        <dbReference type="ARBA" id="ARBA00038999"/>
    </source>
</evidence>
<protein>
    <recommendedName>
        <fullName evidence="6">mitogen-activated protein kinase kinase</fullName>
        <ecNumber evidence="6">2.7.12.2</ecNumber>
    </recommendedName>
</protein>
<dbReference type="Proteomes" id="UP000240892">
    <property type="component" value="Unassembled WGS sequence"/>
</dbReference>
<evidence type="ECO:0000256" key="5">
    <source>
        <dbReference type="ARBA" id="ARBA00038035"/>
    </source>
</evidence>
<feature type="binding site" evidence="10">
    <location>
        <position position="42"/>
    </location>
    <ligand>
        <name>ATP</name>
        <dbReference type="ChEBI" id="CHEBI:30616"/>
    </ligand>
</feature>
<evidence type="ECO:0000256" key="8">
    <source>
        <dbReference type="ARBA" id="ARBA00049299"/>
    </source>
</evidence>
<name>A0A2T2Y4N8_9ENTR</name>
<dbReference type="EC" id="2.7.12.2" evidence="6"/>
<comment type="similarity">
    <text evidence="5">Belongs to the protein kinase superfamily. STE Ser/Thr protein kinase family. MAP kinase kinase subfamily.</text>
</comment>
<dbReference type="AlphaFoldDB" id="A0A2T2Y4N8"/>
<accession>A0A2T2Y4N8</accession>
<gene>
    <name evidence="12" type="ORF">C8256_07610</name>
</gene>